<dbReference type="AlphaFoldDB" id="A0AAD3DVF7"/>
<dbReference type="GO" id="GO:0005886">
    <property type="term" value="C:plasma membrane"/>
    <property type="evidence" value="ECO:0007669"/>
    <property type="project" value="TreeGrafter"/>
</dbReference>
<dbReference type="PANTHER" id="PTHR11920">
    <property type="entry name" value="GUANYLYL CYCLASE"/>
    <property type="match status" value="1"/>
</dbReference>
<keyword evidence="3" id="KW-0547">Nucleotide-binding</keyword>
<protein>
    <recommendedName>
        <fullName evidence="8">Guanylate cyclase domain-containing protein</fullName>
    </recommendedName>
</protein>
<dbReference type="GO" id="GO:0007168">
    <property type="term" value="P:receptor guanylyl cyclase signaling pathway"/>
    <property type="evidence" value="ECO:0007669"/>
    <property type="project" value="TreeGrafter"/>
</dbReference>
<keyword evidence="5" id="KW-0472">Membrane</keyword>
<dbReference type="EMBL" id="BMAR01000026">
    <property type="protein sequence ID" value="GFR48820.1"/>
    <property type="molecule type" value="Genomic_DNA"/>
</dbReference>
<evidence type="ECO:0000256" key="5">
    <source>
        <dbReference type="ARBA" id="ARBA00023136"/>
    </source>
</evidence>
<dbReference type="FunFam" id="3.30.70.1230:FF:000146">
    <property type="entry name" value="Atrial natriuretic peptide receptor, putative"/>
    <property type="match status" value="1"/>
</dbReference>
<feature type="compositionally biased region" description="Low complexity" evidence="7">
    <location>
        <begin position="379"/>
        <end position="396"/>
    </location>
</feature>
<dbReference type="PANTHER" id="PTHR11920:SF335">
    <property type="entry name" value="GUANYLATE CYCLASE"/>
    <property type="match status" value="1"/>
</dbReference>
<evidence type="ECO:0000313" key="10">
    <source>
        <dbReference type="Proteomes" id="UP001054857"/>
    </source>
</evidence>
<reference evidence="9 10" key="1">
    <citation type="journal article" date="2021" name="Sci. Rep.">
        <title>Genome sequencing of the multicellular alga Astrephomene provides insights into convergent evolution of germ-soma differentiation.</title>
        <authorList>
            <person name="Yamashita S."/>
            <person name="Yamamoto K."/>
            <person name="Matsuzaki R."/>
            <person name="Suzuki S."/>
            <person name="Yamaguchi H."/>
            <person name="Hirooka S."/>
            <person name="Minakuchi Y."/>
            <person name="Miyagishima S."/>
            <person name="Kawachi M."/>
            <person name="Toyoda A."/>
            <person name="Nozaki H."/>
        </authorList>
    </citation>
    <scope>NUCLEOTIDE SEQUENCE [LARGE SCALE GENOMIC DNA]</scope>
    <source>
        <strain evidence="9 10">NIES-4017</strain>
    </source>
</reference>
<evidence type="ECO:0000259" key="8">
    <source>
        <dbReference type="PROSITE" id="PS50125"/>
    </source>
</evidence>
<feature type="non-terminal residue" evidence="9">
    <location>
        <position position="1"/>
    </location>
</feature>
<proteinExistence type="predicted"/>
<keyword evidence="2" id="KW-0812">Transmembrane</keyword>
<evidence type="ECO:0000256" key="6">
    <source>
        <dbReference type="ARBA" id="ARBA00023239"/>
    </source>
</evidence>
<sequence>QPFTDAQLRAVMCARYTTDASYHGGGSGGCRNGGSGSLLYGGGATASDHDHRAGAGCSVADISRHGAGFTGMGASGSLVMLPWEAPDPSNHRSSQIKPFGSTLLAAGSTDGGVISAGGGRGGSGGGADVSITAAAMATHAGSVGSSCRRATLGQLSQAPRSSSWFFDTATAPNAAAGWSPAGGGGGGGASPITALSTDLGSHLLGAGNTSCNMSCAYPSHQLHSNALTAAVGAPPQPGSVGSAAAATATVTATGTDGGAASPAVWDPSPSEGLPMALGCTAEWEGGSWLEVVVSGVPHPSSPGEVLLLVVQHDVSARVWAERQLARVVEAEHTLLESIFPQHVLEHIATMAAATTVNTTPHAGEMDSGDCRTAPPYLDPSSGAAAAGPGSPLAVGGMPPPQSPIRPTLPIITGDTFLHLSTSHSALTVLFCDIQGFTAMCNVVKPATVMAFLNDLYTRLDAMLDAFGVYKVETIGDCYMVAGGLMKVDEETGAVTVRSDDVDPQHAYRTVQFSKALLRAASAVRLP</sequence>
<evidence type="ECO:0000256" key="3">
    <source>
        <dbReference type="ARBA" id="ARBA00022741"/>
    </source>
</evidence>
<dbReference type="GO" id="GO:0001653">
    <property type="term" value="F:peptide receptor activity"/>
    <property type="evidence" value="ECO:0007669"/>
    <property type="project" value="TreeGrafter"/>
</dbReference>
<evidence type="ECO:0000256" key="2">
    <source>
        <dbReference type="ARBA" id="ARBA00022692"/>
    </source>
</evidence>
<name>A0AAD3DVF7_9CHLO</name>
<keyword evidence="6" id="KW-0456">Lyase</keyword>
<keyword evidence="10" id="KW-1185">Reference proteome</keyword>
<dbReference type="Proteomes" id="UP001054857">
    <property type="component" value="Unassembled WGS sequence"/>
</dbReference>
<organism evidence="9 10">
    <name type="scientific">Astrephomene gubernaculifera</name>
    <dbReference type="NCBI Taxonomy" id="47775"/>
    <lineage>
        <taxon>Eukaryota</taxon>
        <taxon>Viridiplantae</taxon>
        <taxon>Chlorophyta</taxon>
        <taxon>core chlorophytes</taxon>
        <taxon>Chlorophyceae</taxon>
        <taxon>CS clade</taxon>
        <taxon>Chlamydomonadales</taxon>
        <taxon>Astrephomenaceae</taxon>
        <taxon>Astrephomene</taxon>
    </lineage>
</organism>
<dbReference type="CDD" id="cd07302">
    <property type="entry name" value="CHD"/>
    <property type="match status" value="1"/>
</dbReference>
<dbReference type="InterPro" id="IPR029787">
    <property type="entry name" value="Nucleotide_cyclase"/>
</dbReference>
<evidence type="ECO:0000256" key="1">
    <source>
        <dbReference type="ARBA" id="ARBA00004370"/>
    </source>
</evidence>
<feature type="region of interest" description="Disordered" evidence="7">
    <location>
        <begin position="359"/>
        <end position="399"/>
    </location>
</feature>
<dbReference type="GO" id="GO:0000166">
    <property type="term" value="F:nucleotide binding"/>
    <property type="evidence" value="ECO:0007669"/>
    <property type="project" value="UniProtKB-KW"/>
</dbReference>
<evidence type="ECO:0000256" key="7">
    <source>
        <dbReference type="SAM" id="MobiDB-lite"/>
    </source>
</evidence>
<dbReference type="SUPFAM" id="SSF55073">
    <property type="entry name" value="Nucleotide cyclase"/>
    <property type="match status" value="1"/>
</dbReference>
<dbReference type="InterPro" id="IPR050401">
    <property type="entry name" value="Cyclic_nucleotide_synthase"/>
</dbReference>
<dbReference type="GO" id="GO:0004016">
    <property type="term" value="F:adenylate cyclase activity"/>
    <property type="evidence" value="ECO:0007669"/>
    <property type="project" value="TreeGrafter"/>
</dbReference>
<dbReference type="InterPro" id="IPR001054">
    <property type="entry name" value="A/G_cyclase"/>
</dbReference>
<evidence type="ECO:0000313" key="9">
    <source>
        <dbReference type="EMBL" id="GFR48820.1"/>
    </source>
</evidence>
<feature type="domain" description="Guanylate cyclase" evidence="8">
    <location>
        <begin position="427"/>
        <end position="526"/>
    </location>
</feature>
<dbReference type="Pfam" id="PF00211">
    <property type="entry name" value="Guanylate_cyc"/>
    <property type="match status" value="1"/>
</dbReference>
<feature type="non-terminal residue" evidence="9">
    <location>
        <position position="526"/>
    </location>
</feature>
<accession>A0AAD3DVF7</accession>
<dbReference type="Gene3D" id="3.30.70.1230">
    <property type="entry name" value="Nucleotide cyclase"/>
    <property type="match status" value="1"/>
</dbReference>
<dbReference type="GO" id="GO:0035556">
    <property type="term" value="P:intracellular signal transduction"/>
    <property type="evidence" value="ECO:0007669"/>
    <property type="project" value="InterPro"/>
</dbReference>
<dbReference type="GO" id="GO:0004383">
    <property type="term" value="F:guanylate cyclase activity"/>
    <property type="evidence" value="ECO:0007669"/>
    <property type="project" value="TreeGrafter"/>
</dbReference>
<keyword evidence="4" id="KW-1133">Transmembrane helix</keyword>
<dbReference type="SMART" id="SM00044">
    <property type="entry name" value="CYCc"/>
    <property type="match status" value="1"/>
</dbReference>
<comment type="subcellular location">
    <subcellularLocation>
        <location evidence="1">Membrane</location>
    </subcellularLocation>
</comment>
<comment type="caution">
    <text evidence="9">The sequence shown here is derived from an EMBL/GenBank/DDBJ whole genome shotgun (WGS) entry which is preliminary data.</text>
</comment>
<gene>
    <name evidence="9" type="ORF">Agub_g10772</name>
</gene>
<dbReference type="PROSITE" id="PS50125">
    <property type="entry name" value="GUANYLATE_CYCLASE_2"/>
    <property type="match status" value="1"/>
</dbReference>
<evidence type="ECO:0000256" key="4">
    <source>
        <dbReference type="ARBA" id="ARBA00022989"/>
    </source>
</evidence>